<reference evidence="1" key="1">
    <citation type="journal article" date="2016" name="Nat. Genet.">
        <title>A high-quality carrot genome assembly provides new insights into carotenoid accumulation and asterid genome evolution.</title>
        <authorList>
            <person name="Iorizzo M."/>
            <person name="Ellison S."/>
            <person name="Senalik D."/>
            <person name="Zeng P."/>
            <person name="Satapoomin P."/>
            <person name="Huang J."/>
            <person name="Bowman M."/>
            <person name="Iovene M."/>
            <person name="Sanseverino W."/>
            <person name="Cavagnaro P."/>
            <person name="Yildiz M."/>
            <person name="Macko-Podgorni A."/>
            <person name="Moranska E."/>
            <person name="Grzebelus E."/>
            <person name="Grzebelus D."/>
            <person name="Ashrafi H."/>
            <person name="Zheng Z."/>
            <person name="Cheng S."/>
            <person name="Spooner D."/>
            <person name="Van Deynze A."/>
            <person name="Simon P."/>
        </authorList>
    </citation>
    <scope>NUCLEOTIDE SEQUENCE</scope>
    <source>
        <tissue evidence="1">Leaf</tissue>
    </source>
</reference>
<gene>
    <name evidence="1" type="ORF">DCAR_0520923</name>
</gene>
<dbReference type="OrthoDB" id="1913803at2759"/>
<evidence type="ECO:0000313" key="2">
    <source>
        <dbReference type="Proteomes" id="UP000077755"/>
    </source>
</evidence>
<evidence type="ECO:0000313" key="1">
    <source>
        <dbReference type="EMBL" id="WOH01539.1"/>
    </source>
</evidence>
<keyword evidence="2" id="KW-1185">Reference proteome</keyword>
<dbReference type="EMBL" id="CP093347">
    <property type="protein sequence ID" value="WOH01539.1"/>
    <property type="molecule type" value="Genomic_DNA"/>
</dbReference>
<dbReference type="AlphaFoldDB" id="A0A164YYD3"/>
<dbReference type="PANTHER" id="PTHR37172:SF3">
    <property type="entry name" value="TRANSMEMBRANE PROTEIN"/>
    <property type="match status" value="1"/>
</dbReference>
<dbReference type="OMA" id="LRIAWII"/>
<accession>A0A164YYD3</accession>
<reference evidence="1" key="2">
    <citation type="submission" date="2022-03" db="EMBL/GenBank/DDBJ databases">
        <title>Draft title - Genomic analysis of global carrot germplasm unveils the trajectory of domestication and the origin of high carotenoid orange carrot.</title>
        <authorList>
            <person name="Iorizzo M."/>
            <person name="Ellison S."/>
            <person name="Senalik D."/>
            <person name="Macko-Podgorni A."/>
            <person name="Grzebelus D."/>
            <person name="Bostan H."/>
            <person name="Rolling W."/>
            <person name="Curaba J."/>
            <person name="Simon P."/>
        </authorList>
    </citation>
    <scope>NUCLEOTIDE SEQUENCE</scope>
    <source>
        <tissue evidence="1">Leaf</tissue>
    </source>
</reference>
<dbReference type="KEGG" id="dcr:108221624"/>
<proteinExistence type="predicted"/>
<dbReference type="Proteomes" id="UP000077755">
    <property type="component" value="Chromosome 5"/>
</dbReference>
<dbReference type="PANTHER" id="PTHR37172">
    <property type="entry name" value="TRANSMEMBRANE PROTEIN"/>
    <property type="match status" value="1"/>
</dbReference>
<dbReference type="Gramene" id="KZM95053">
    <property type="protein sequence ID" value="KZM95053"/>
    <property type="gene ID" value="DCAR_018295"/>
</dbReference>
<name>A0A164YYD3_DAUCS</name>
<sequence>MGFSRWQQNEKTIFGSETLIRQCFQILTTTLLSLLLPLSFLLVARLTTARYLLDYDSSSTSQPLSTLFSLFLATNPTLLHGLVSVVCFLSLVHGLSKERVMIAPSSEPSEPILRPRLYTAWIILCTLQVLVGVGIEGSIGSGADVFNFGYERGVLSKFLFFVGLHETMLYWSRMVVKPVVDDTVFGSTREERWIERMILAASFSTLWWWRLNDEVVSLVVVAEVKKELLTATNLADFVSWWLYYLTVTIGIVRLIRSFIWVGFVLFSSKPDKIADDSCGNDQKV</sequence>
<organism evidence="1 2">
    <name type="scientific">Daucus carota subsp. sativus</name>
    <name type="common">Carrot</name>
    <dbReference type="NCBI Taxonomy" id="79200"/>
    <lineage>
        <taxon>Eukaryota</taxon>
        <taxon>Viridiplantae</taxon>
        <taxon>Streptophyta</taxon>
        <taxon>Embryophyta</taxon>
        <taxon>Tracheophyta</taxon>
        <taxon>Spermatophyta</taxon>
        <taxon>Magnoliopsida</taxon>
        <taxon>eudicotyledons</taxon>
        <taxon>Gunneridae</taxon>
        <taxon>Pentapetalae</taxon>
        <taxon>asterids</taxon>
        <taxon>campanulids</taxon>
        <taxon>Apiales</taxon>
        <taxon>Apiaceae</taxon>
        <taxon>Apioideae</taxon>
        <taxon>Scandiceae</taxon>
        <taxon>Daucinae</taxon>
        <taxon>Daucus</taxon>
        <taxon>Daucus sect. Daucus</taxon>
    </lineage>
</organism>
<protein>
    <submittedName>
        <fullName evidence="1">Uncharacterized protein</fullName>
    </submittedName>
</protein>